<evidence type="ECO:0000256" key="3">
    <source>
        <dbReference type="ARBA" id="ARBA00022692"/>
    </source>
</evidence>
<comment type="caution">
    <text evidence="7">The sequence shown here is derived from an EMBL/GenBank/DDBJ whole genome shotgun (WGS) entry which is preliminary data.</text>
</comment>
<organism evidence="7">
    <name type="scientific">bioreactor metagenome</name>
    <dbReference type="NCBI Taxonomy" id="1076179"/>
    <lineage>
        <taxon>unclassified sequences</taxon>
        <taxon>metagenomes</taxon>
        <taxon>ecological metagenomes</taxon>
    </lineage>
</organism>
<accession>A0A645EQT2</accession>
<evidence type="ECO:0000256" key="4">
    <source>
        <dbReference type="ARBA" id="ARBA00022989"/>
    </source>
</evidence>
<keyword evidence="4 6" id="KW-1133">Transmembrane helix</keyword>
<feature type="transmembrane region" description="Helical" evidence="6">
    <location>
        <begin position="20"/>
        <end position="40"/>
    </location>
</feature>
<evidence type="ECO:0000313" key="7">
    <source>
        <dbReference type="EMBL" id="MPN04381.1"/>
    </source>
</evidence>
<proteinExistence type="predicted"/>
<reference evidence="7" key="1">
    <citation type="submission" date="2019-08" db="EMBL/GenBank/DDBJ databases">
        <authorList>
            <person name="Kucharzyk K."/>
            <person name="Murdoch R.W."/>
            <person name="Higgins S."/>
            <person name="Loffler F."/>
        </authorList>
    </citation>
    <scope>NUCLEOTIDE SEQUENCE</scope>
</reference>
<evidence type="ECO:0000256" key="2">
    <source>
        <dbReference type="ARBA" id="ARBA00022475"/>
    </source>
</evidence>
<gene>
    <name evidence="7" type="ORF">SDC9_151618</name>
</gene>
<protein>
    <recommendedName>
        <fullName evidence="8">Flagellar biosynthetic protein FliO</fullName>
    </recommendedName>
</protein>
<dbReference type="GO" id="GO:0016020">
    <property type="term" value="C:membrane"/>
    <property type="evidence" value="ECO:0007669"/>
    <property type="project" value="InterPro"/>
</dbReference>
<keyword evidence="5 6" id="KW-0472">Membrane</keyword>
<sequence>MQIQSCAVNAYGTANKQESVGALLLPLFGVLLVIFLTYIVTKALAKKYRKFESGKCVRVIERTMLGKDRELVTVETQGQVYVLGVTGGGVTVICTYGAENLPKGPPEDAPGFASVLEAIKKSGEFIKFPPFYNGGKDEAEHE</sequence>
<evidence type="ECO:0000256" key="1">
    <source>
        <dbReference type="ARBA" id="ARBA00004236"/>
    </source>
</evidence>
<keyword evidence="2" id="KW-1003">Cell membrane</keyword>
<evidence type="ECO:0008006" key="8">
    <source>
        <dbReference type="Google" id="ProtNLM"/>
    </source>
</evidence>
<dbReference type="AlphaFoldDB" id="A0A645EQT2"/>
<comment type="subcellular location">
    <subcellularLocation>
        <location evidence="1">Cell membrane</location>
    </subcellularLocation>
</comment>
<dbReference type="EMBL" id="VSSQ01050296">
    <property type="protein sequence ID" value="MPN04381.1"/>
    <property type="molecule type" value="Genomic_DNA"/>
</dbReference>
<dbReference type="Pfam" id="PF04347">
    <property type="entry name" value="FliO"/>
    <property type="match status" value="1"/>
</dbReference>
<name>A0A645EQT2_9ZZZZ</name>
<evidence type="ECO:0000256" key="6">
    <source>
        <dbReference type="SAM" id="Phobius"/>
    </source>
</evidence>
<dbReference type="InterPro" id="IPR022781">
    <property type="entry name" value="Flagellar_biosynth_FliO"/>
</dbReference>
<dbReference type="GO" id="GO:0044781">
    <property type="term" value="P:bacterial-type flagellum organization"/>
    <property type="evidence" value="ECO:0007669"/>
    <property type="project" value="InterPro"/>
</dbReference>
<evidence type="ECO:0000256" key="5">
    <source>
        <dbReference type="ARBA" id="ARBA00023136"/>
    </source>
</evidence>
<keyword evidence="3 6" id="KW-0812">Transmembrane</keyword>